<accession>A0A0P6XHI2</accession>
<gene>
    <name evidence="1" type="ORF">AC812_10570</name>
</gene>
<dbReference type="EMBL" id="LGHJ01000016">
    <property type="protein sequence ID" value="KPL74950.1"/>
    <property type="molecule type" value="Genomic_DNA"/>
</dbReference>
<reference evidence="1 2" key="1">
    <citation type="submission" date="2015-07" db="EMBL/GenBank/DDBJ databases">
        <title>Draft genome of Bellilinea caldifistulae DSM 17877.</title>
        <authorList>
            <person name="Hemp J."/>
            <person name="Ward L.M."/>
            <person name="Pace L.A."/>
            <person name="Fischer W.W."/>
        </authorList>
    </citation>
    <scope>NUCLEOTIDE SEQUENCE [LARGE SCALE GENOMIC DNA]</scope>
    <source>
        <strain evidence="1 2">GOMI-1</strain>
    </source>
</reference>
<proteinExistence type="predicted"/>
<dbReference type="AlphaFoldDB" id="A0A0P6XHI2"/>
<organism evidence="1 2">
    <name type="scientific">Bellilinea caldifistulae</name>
    <dbReference type="NCBI Taxonomy" id="360411"/>
    <lineage>
        <taxon>Bacteria</taxon>
        <taxon>Bacillati</taxon>
        <taxon>Chloroflexota</taxon>
        <taxon>Anaerolineae</taxon>
        <taxon>Anaerolineales</taxon>
        <taxon>Anaerolineaceae</taxon>
        <taxon>Bellilinea</taxon>
    </lineage>
</organism>
<protein>
    <submittedName>
        <fullName evidence="1">Uncharacterized protein</fullName>
    </submittedName>
</protein>
<dbReference type="Proteomes" id="UP000050514">
    <property type="component" value="Unassembled WGS sequence"/>
</dbReference>
<evidence type="ECO:0000313" key="2">
    <source>
        <dbReference type="Proteomes" id="UP000050514"/>
    </source>
</evidence>
<dbReference type="STRING" id="360411.AC812_10570"/>
<comment type="caution">
    <text evidence="1">The sequence shown here is derived from an EMBL/GenBank/DDBJ whole genome shotgun (WGS) entry which is preliminary data.</text>
</comment>
<sequence>MPDFYIRTSDQEVERMLKQLAEEDMRSISMEVAWLIRQEWARRYSQPNPAISVADAMLASEEVKKGE</sequence>
<name>A0A0P6XHI2_9CHLR</name>
<keyword evidence="2" id="KW-1185">Reference proteome</keyword>
<evidence type="ECO:0000313" key="1">
    <source>
        <dbReference type="EMBL" id="KPL74950.1"/>
    </source>
</evidence>
<dbReference type="RefSeq" id="WP_061915947.1">
    <property type="nucleotide sequence ID" value="NZ_DF967971.1"/>
</dbReference>